<evidence type="ECO:0000256" key="4">
    <source>
        <dbReference type="ARBA" id="ARBA00023015"/>
    </source>
</evidence>
<dbReference type="Pfam" id="PF03106">
    <property type="entry name" value="WRKY"/>
    <property type="match status" value="4"/>
</dbReference>
<dbReference type="Pfam" id="PF23247">
    <property type="entry name" value="LRR_RPS2"/>
    <property type="match status" value="1"/>
</dbReference>
<dbReference type="GO" id="GO:0043565">
    <property type="term" value="F:sequence-specific DNA binding"/>
    <property type="evidence" value="ECO:0007669"/>
    <property type="project" value="InterPro"/>
</dbReference>
<keyword evidence="5" id="KW-0238">DNA-binding</keyword>
<dbReference type="PROSITE" id="PS50811">
    <property type="entry name" value="WRKY"/>
    <property type="match status" value="3"/>
</dbReference>
<dbReference type="SMART" id="SM00369">
    <property type="entry name" value="LRR_TYP"/>
    <property type="match status" value="2"/>
</dbReference>
<feature type="compositionally biased region" description="Low complexity" evidence="8">
    <location>
        <begin position="965"/>
        <end position="985"/>
    </location>
</feature>
<reference evidence="10 11" key="1">
    <citation type="submission" date="2019-06" db="EMBL/GenBank/DDBJ databases">
        <title>WGS assembly of Gossypium darwinii.</title>
        <authorList>
            <person name="Chen Z.J."/>
            <person name="Sreedasyam A."/>
            <person name="Ando A."/>
            <person name="Song Q."/>
            <person name="De L."/>
            <person name="Hulse-Kemp A."/>
            <person name="Ding M."/>
            <person name="Ye W."/>
            <person name="Kirkbride R."/>
            <person name="Jenkins J."/>
            <person name="Plott C."/>
            <person name="Lovell J."/>
            <person name="Lin Y.-M."/>
            <person name="Vaughn R."/>
            <person name="Liu B."/>
            <person name="Li W."/>
            <person name="Simpson S."/>
            <person name="Scheffler B."/>
            <person name="Saski C."/>
            <person name="Grover C."/>
            <person name="Hu G."/>
            <person name="Conover J."/>
            <person name="Carlson J."/>
            <person name="Shu S."/>
            <person name="Boston L."/>
            <person name="Williams M."/>
            <person name="Peterson D."/>
            <person name="Mcgee K."/>
            <person name="Jones D."/>
            <person name="Wendel J."/>
            <person name="Stelly D."/>
            <person name="Grimwood J."/>
            <person name="Schmutz J."/>
        </authorList>
    </citation>
    <scope>NUCLEOTIDE SEQUENCE [LARGE SCALE GENOMIC DNA]</scope>
    <source>
        <strain evidence="10">1808015.09</strain>
    </source>
</reference>
<dbReference type="GO" id="GO:0003700">
    <property type="term" value="F:DNA-binding transcription factor activity"/>
    <property type="evidence" value="ECO:0007669"/>
    <property type="project" value="InterPro"/>
</dbReference>
<dbReference type="Pfam" id="PF20451">
    <property type="entry name" value="Calmod_bind_M"/>
    <property type="match status" value="1"/>
</dbReference>
<dbReference type="InterPro" id="IPR046830">
    <property type="entry name" value="Calmod_bind_M"/>
</dbReference>
<keyword evidence="4" id="KW-0805">Transcription regulation</keyword>
<evidence type="ECO:0000313" key="10">
    <source>
        <dbReference type="EMBL" id="TYG41977.1"/>
    </source>
</evidence>
<feature type="domain" description="WRKY" evidence="9">
    <location>
        <begin position="1302"/>
        <end position="1368"/>
    </location>
</feature>
<dbReference type="GO" id="GO:0005516">
    <property type="term" value="F:calmodulin binding"/>
    <property type="evidence" value="ECO:0007669"/>
    <property type="project" value="UniProtKB-ARBA"/>
</dbReference>
<dbReference type="InterPro" id="IPR003591">
    <property type="entry name" value="Leu-rich_rpt_typical-subtyp"/>
</dbReference>
<keyword evidence="3" id="KW-0677">Repeat</keyword>
<keyword evidence="11" id="KW-1185">Reference proteome</keyword>
<evidence type="ECO:0000256" key="7">
    <source>
        <dbReference type="ARBA" id="ARBA00023242"/>
    </source>
</evidence>
<proteinExistence type="predicted"/>
<dbReference type="SMART" id="SM00774">
    <property type="entry name" value="WRKY"/>
    <property type="match status" value="4"/>
</dbReference>
<dbReference type="SUPFAM" id="SSF118290">
    <property type="entry name" value="WRKY DNA-binding domain"/>
    <property type="match status" value="4"/>
</dbReference>
<dbReference type="InterPro" id="IPR036576">
    <property type="entry name" value="WRKY_dom_sf"/>
</dbReference>
<sequence>MLSSVTKASGPGLAEVQQVEWGAKEIHLADDKHIVSELPRCPNCSSLIALYLQGNYELTAIPPLFFQRMQLLQILDLSRTSIKSLPKSLRKLFALKKLLLQGCDLFMELSPQVGKLKNLEELHLDETQIMGLPKETGKLLKLQLLKVSFYHLCGKKTLKSDILIHPETISNLSQLAELSIDVNPADKRWDDSVEAVLKEVCNSKTLRTLSLYLPTFQLLDYASLIYPSLSRFRFTVGHHKRRIISRVPHEVEAEFRKWDKCLRFVNGETIPTQIKGVLKYSTSFFLDHHTTAMNLSEFGIENMKGLKFCLLAECNKMETLIDGEMHYERNEDDQSESDPGSVQHMLESLEYLSIYYMEDLQCIWRGADRFVCMSKLKFLALHACPQLSEIFSLTLLENFINLEEIILEDCPRVTSLVSHASVKPIMSDKIFLPSLKRLLVLYLPELVSISNGLLIAPKLESIGCYNCPKLKSISKMELSSKTLKIIKGECEWWEGMNWNETEWGDGPGYLMHIFSPIDNQKDVMTQMVEGRDPHEATIQNEDQQLGDQKPLEVSTQDHRGQCLDYTEERMMGTDVKEPPSGCVFPSNPLCMTSHAPEQARSFTSGNNRSLEDDECFLVPNIVEVDVDEDEPKAKRWNHTENENKGVIGSASKTTRGNRAANQIRSKVLDDGYRWRKWGQKMVKGNPYPRLYYRCLSTCCLAKKYVERDSQDTSFYVTTYHGLHNHDEWNSRGLSKLHSQPCIDHRANNVKDAAEAAKSICPTKEYGDVFQASIQDEGAHPDLAPDDGFCWRKYGQKDILGAKYPSETRQVGVRPGTDLAPDDGFCWRKYGQKDILGAKYPRRYYRCANGPSQGCLAKKRVQRSSDDPTIFEITYCGKHTCNLASNVMPPTAPSEYQEQGTRIEPQQQHNQLTEENQKQQSQDLLVLPSTPGQCVEQSFNQKSNSGNDHLTITHEDNNSTIVCQESSPSPSDSSSMGSQLSAAALSTEQLQAQRFDEPAKQNQLYKKHYPPMLGDEVWRLDRIDKNGIIHKRLASEGINTVQDFLKMWVVNPGELRRIFGPIMSERKLDHAINHARTCVMGNKYYVFRGSNYRILLNPICQLMGAEVNGSIYPTHSLSNIDTVYLEKLVRQAYVNWSSLEEIEGISNEIIGPLTQDIMAQRTGANVINTIPSNLRAMPPSGPWLPELPDHPVLMDNSNVLSSPTTGECAVQYLNQKNNSGNDQQTISQEDNNSTIVCQVPPPSQSNSSAMTSELSATALPTGSDLIQSRAPADAHSWHCYGTKGKKRKHRVKRSIKVPSIGNKLVDIPPDDYSWRKYGQKPIKGSPYSRGYYKCSSMRGCPARKHSERCLEEPSMLIVTYEGEHNHPKLPSRATTSS</sequence>
<dbReference type="InterPro" id="IPR044810">
    <property type="entry name" value="WRKY_plant"/>
</dbReference>
<feature type="domain" description="WRKY" evidence="9">
    <location>
        <begin position="821"/>
        <end position="883"/>
    </location>
</feature>
<evidence type="ECO:0000259" key="9">
    <source>
        <dbReference type="PROSITE" id="PS50811"/>
    </source>
</evidence>
<dbReference type="InterPro" id="IPR046829">
    <property type="entry name" value="Calmod_bind_C"/>
</dbReference>
<keyword evidence="7" id="KW-0539">Nucleus</keyword>
<feature type="region of interest" description="Disordered" evidence="8">
    <location>
        <begin position="538"/>
        <end position="558"/>
    </location>
</feature>
<dbReference type="SUPFAM" id="SSF52058">
    <property type="entry name" value="L domain-like"/>
    <property type="match status" value="1"/>
</dbReference>
<evidence type="ECO:0000256" key="8">
    <source>
        <dbReference type="SAM" id="MobiDB-lite"/>
    </source>
</evidence>
<dbReference type="Pfam" id="PF10533">
    <property type="entry name" value="Plant_zn_clust"/>
    <property type="match status" value="1"/>
</dbReference>
<dbReference type="Proteomes" id="UP000323506">
    <property type="component" value="Chromosome D12"/>
</dbReference>
<protein>
    <recommendedName>
        <fullName evidence="9">WRKY domain-containing protein</fullName>
    </recommendedName>
</protein>
<feature type="compositionally biased region" description="Polar residues" evidence="8">
    <location>
        <begin position="893"/>
        <end position="919"/>
    </location>
</feature>
<evidence type="ECO:0000256" key="3">
    <source>
        <dbReference type="ARBA" id="ARBA00022737"/>
    </source>
</evidence>
<dbReference type="Pfam" id="PF20452">
    <property type="entry name" value="Calmod_bind_C"/>
    <property type="match status" value="1"/>
</dbReference>
<dbReference type="InterPro" id="IPR003657">
    <property type="entry name" value="WRKY_dom"/>
</dbReference>
<dbReference type="EMBL" id="CM017712">
    <property type="protein sequence ID" value="TYG41977.1"/>
    <property type="molecule type" value="Genomic_DNA"/>
</dbReference>
<keyword evidence="6" id="KW-0804">Transcription</keyword>
<dbReference type="InterPro" id="IPR057135">
    <property type="entry name" value="At4g27190-like_LRR"/>
</dbReference>
<dbReference type="GO" id="GO:0005634">
    <property type="term" value="C:nucleus"/>
    <property type="evidence" value="ECO:0007669"/>
    <property type="project" value="UniProtKB-SubCell"/>
</dbReference>
<name>A0A5D2AAX5_GOSDA</name>
<evidence type="ECO:0000256" key="2">
    <source>
        <dbReference type="ARBA" id="ARBA00022614"/>
    </source>
</evidence>
<gene>
    <name evidence="10" type="ORF">ES288_D12G219700v1</name>
</gene>
<dbReference type="InterPro" id="IPR032675">
    <property type="entry name" value="LRR_dom_sf"/>
</dbReference>
<dbReference type="InterPro" id="IPR055414">
    <property type="entry name" value="LRR_R13L4/SHOC2-like"/>
</dbReference>
<evidence type="ECO:0000256" key="1">
    <source>
        <dbReference type="ARBA" id="ARBA00004123"/>
    </source>
</evidence>
<dbReference type="PANTHER" id="PTHR31282">
    <property type="entry name" value="WRKY TRANSCRIPTION FACTOR 21-RELATED"/>
    <property type="match status" value="1"/>
</dbReference>
<evidence type="ECO:0000256" key="6">
    <source>
        <dbReference type="ARBA" id="ARBA00023163"/>
    </source>
</evidence>
<accession>A0A5D2AAX5</accession>
<evidence type="ECO:0000313" key="11">
    <source>
        <dbReference type="Proteomes" id="UP000323506"/>
    </source>
</evidence>
<feature type="domain" description="WRKY" evidence="9">
    <location>
        <begin position="663"/>
        <end position="728"/>
    </location>
</feature>
<comment type="subcellular location">
    <subcellularLocation>
        <location evidence="1">Nucleus</location>
    </subcellularLocation>
</comment>
<evidence type="ECO:0000256" key="5">
    <source>
        <dbReference type="ARBA" id="ARBA00023125"/>
    </source>
</evidence>
<dbReference type="Pfam" id="PF23598">
    <property type="entry name" value="LRR_14"/>
    <property type="match status" value="1"/>
</dbReference>
<organism evidence="10 11">
    <name type="scientific">Gossypium darwinii</name>
    <name type="common">Darwin's cotton</name>
    <name type="synonym">Gossypium barbadense var. darwinii</name>
    <dbReference type="NCBI Taxonomy" id="34276"/>
    <lineage>
        <taxon>Eukaryota</taxon>
        <taxon>Viridiplantae</taxon>
        <taxon>Streptophyta</taxon>
        <taxon>Embryophyta</taxon>
        <taxon>Tracheophyta</taxon>
        <taxon>Spermatophyta</taxon>
        <taxon>Magnoliopsida</taxon>
        <taxon>eudicotyledons</taxon>
        <taxon>Gunneridae</taxon>
        <taxon>Pentapetalae</taxon>
        <taxon>rosids</taxon>
        <taxon>malvids</taxon>
        <taxon>Malvales</taxon>
        <taxon>Malvaceae</taxon>
        <taxon>Malvoideae</taxon>
        <taxon>Gossypium</taxon>
    </lineage>
</organism>
<feature type="region of interest" description="Disordered" evidence="8">
    <location>
        <begin position="886"/>
        <end position="919"/>
    </location>
</feature>
<dbReference type="InterPro" id="IPR018872">
    <property type="entry name" value="Zn-cluster-dom"/>
</dbReference>
<dbReference type="Gene3D" id="3.80.10.10">
    <property type="entry name" value="Ribonuclease Inhibitor"/>
    <property type="match status" value="2"/>
</dbReference>
<keyword evidence="2" id="KW-0433">Leucine-rich repeat</keyword>
<dbReference type="FunFam" id="2.20.25.80:FF:000004">
    <property type="entry name" value="WRKY transcription factor 65"/>
    <property type="match status" value="1"/>
</dbReference>
<feature type="region of interest" description="Disordered" evidence="8">
    <location>
        <begin position="960"/>
        <end position="988"/>
    </location>
</feature>
<dbReference type="Gene3D" id="2.20.25.80">
    <property type="entry name" value="WRKY domain"/>
    <property type="match status" value="4"/>
</dbReference>